<name>A0A846ZN31_9GAMM</name>
<keyword evidence="3 7" id="KW-0472">Membrane</keyword>
<comment type="similarity">
    <text evidence="7">In the C-terminal section; belongs to the transglycosylase Slt family.</text>
</comment>
<evidence type="ECO:0000259" key="8">
    <source>
        <dbReference type="SMART" id="SM00062"/>
    </source>
</evidence>
<dbReference type="GO" id="GO:0009253">
    <property type="term" value="P:peptidoglycan catabolic process"/>
    <property type="evidence" value="ECO:0007669"/>
    <property type="project" value="TreeGrafter"/>
</dbReference>
<dbReference type="AlphaFoldDB" id="A0A846ZN31"/>
<dbReference type="InterPro" id="IPR008258">
    <property type="entry name" value="Transglycosylase_SLT_dom_1"/>
</dbReference>
<dbReference type="GO" id="GO:0008933">
    <property type="term" value="F:peptidoglycan lytic transglycosylase activity"/>
    <property type="evidence" value="ECO:0007669"/>
    <property type="project" value="UniProtKB-UniRule"/>
</dbReference>
<comment type="catalytic activity">
    <reaction evidence="7">
        <text>Exolytic cleavage of the (1-&gt;4)-beta-glycosidic linkage between N-acetylmuramic acid (MurNAc) and N-acetylglucosamine (GlcNAc) residues in peptidoglycan, from either the reducing or the non-reducing ends of the peptidoglycan chains, with concomitant formation of a 1,6-anhydrobond in the MurNAc residue.</text>
        <dbReference type="EC" id="4.2.2.n1"/>
    </reaction>
</comment>
<evidence type="ECO:0000256" key="6">
    <source>
        <dbReference type="ARBA" id="ARBA00023316"/>
    </source>
</evidence>
<feature type="region of interest" description="LT domain" evidence="7">
    <location>
        <begin position="267"/>
        <end position="469"/>
    </location>
</feature>
<dbReference type="HAMAP" id="MF_02016">
    <property type="entry name" value="MltF"/>
    <property type="match status" value="1"/>
</dbReference>
<evidence type="ECO:0000256" key="2">
    <source>
        <dbReference type="ARBA" id="ARBA00022729"/>
    </source>
</evidence>
<dbReference type="Gene3D" id="1.10.530.10">
    <property type="match status" value="1"/>
</dbReference>
<keyword evidence="4 7" id="KW-0998">Cell outer membrane</keyword>
<proteinExistence type="inferred from homology"/>
<sequence length="469" mass="53414">MQYRQVCSRSGFHRVCVLVLALLCAGCGPTPGRLSDIRERGTLIVLTRNAPTTYYIGRNDRPQGTEYELVKDFAHSLGVKPKFVFKNSIAELLKALDDGEGDMIAAGLTRTPLRHRRFEFGPDYQQVTQQVVCRRDDAQPDSVAELADVDLEVVADSSYVDRLRALRKKHPGLHWRVNATEGTEQLLRKVWAGKLACTVADSDIVAINRRYFPNLTVAFDLSPPQSLAWVLPRGSDALRKAMDGWMTKYRDSGRLQHLMKHYYGLAAVFDYVDTRTYVRRIESVYPEFAGLFLQAADVYDLPPMILAAQSYQESHWRPDAISSSGVRGMMMLTRNTASALGVKNRLDPAASIRGGARYLARMRRRLGPNIRKQDRIWFALAAYNVGLGHVRDARRLTKRLGHDPDRWADVSKVFPLLSESRYYRSLPHGYARGLEPVRYVHRIRNYADILRYRLNMVDEPENLALDDDQ</sequence>
<comment type="caution">
    <text evidence="7">Lacks conserved residue(s) required for the propagation of feature annotation.</text>
</comment>
<dbReference type="SUPFAM" id="SSF53955">
    <property type="entry name" value="Lysozyme-like"/>
    <property type="match status" value="1"/>
</dbReference>
<dbReference type="InterPro" id="IPR001638">
    <property type="entry name" value="Solute-binding_3/MltF_N"/>
</dbReference>
<gene>
    <name evidence="7 9" type="primary">mltF</name>
    <name evidence="9" type="ORF">HF690_09105</name>
</gene>
<dbReference type="CDD" id="cd13403">
    <property type="entry name" value="MLTF-like"/>
    <property type="match status" value="1"/>
</dbReference>
<dbReference type="Gene3D" id="3.40.190.10">
    <property type="entry name" value="Periplasmic binding protein-like II"/>
    <property type="match status" value="2"/>
</dbReference>
<feature type="active site" evidence="7">
    <location>
        <position position="313"/>
    </location>
</feature>
<dbReference type="Pfam" id="PF01464">
    <property type="entry name" value="SLT"/>
    <property type="match status" value="1"/>
</dbReference>
<organism evidence="9 10">
    <name type="scientific">Oleiagrimonas citrea</name>
    <dbReference type="NCBI Taxonomy" id="1665687"/>
    <lineage>
        <taxon>Bacteria</taxon>
        <taxon>Pseudomonadati</taxon>
        <taxon>Pseudomonadota</taxon>
        <taxon>Gammaproteobacteria</taxon>
        <taxon>Lysobacterales</taxon>
        <taxon>Rhodanobacteraceae</taxon>
        <taxon>Oleiagrimonas</taxon>
    </lineage>
</organism>
<comment type="domain">
    <text evidence="7">The N-terminal domain does not have lytic activity and probably modulates enzymatic activity. The C-terminal domain is the catalytic active domain.</text>
</comment>
<comment type="caution">
    <text evidence="9">The sequence shown here is derived from an EMBL/GenBank/DDBJ whole genome shotgun (WGS) entry which is preliminary data.</text>
</comment>
<dbReference type="NCBIfam" id="NF008112">
    <property type="entry name" value="PRK10859.1"/>
    <property type="match status" value="1"/>
</dbReference>
<comment type="similarity">
    <text evidence="1">Belongs to the bacterial solute-binding protein 3 family.</text>
</comment>
<reference evidence="9 10" key="1">
    <citation type="journal article" date="2017" name="Int. J. Syst. Evol. Microbiol.">
        <title>Oleiagrimonas citrea sp. nov., a marine bacterium isolated from tidal flat sediment and emended description of the genus Oleiagrimonas Fang et al. 2015 and Oleiagrimonas soli.</title>
        <authorList>
            <person name="Yang S.H."/>
            <person name="Seo H.S."/>
            <person name="Seong C.N."/>
            <person name="Kwon K.K."/>
        </authorList>
    </citation>
    <scope>NUCLEOTIDE SEQUENCE [LARGE SCALE GENOMIC DNA]</scope>
    <source>
        <strain evidence="9 10">MEBiC09124</strain>
    </source>
</reference>
<dbReference type="GO" id="GO:0016998">
    <property type="term" value="P:cell wall macromolecule catabolic process"/>
    <property type="evidence" value="ECO:0007669"/>
    <property type="project" value="UniProtKB-UniRule"/>
</dbReference>
<keyword evidence="6 7" id="KW-0961">Cell wall biogenesis/degradation</keyword>
<keyword evidence="2 7" id="KW-0732">Signal</keyword>
<dbReference type="SUPFAM" id="SSF53850">
    <property type="entry name" value="Periplasmic binding protein-like II"/>
    <property type="match status" value="1"/>
</dbReference>
<evidence type="ECO:0000313" key="9">
    <source>
        <dbReference type="EMBL" id="NKZ39107.1"/>
    </source>
</evidence>
<evidence type="ECO:0000256" key="3">
    <source>
        <dbReference type="ARBA" id="ARBA00023136"/>
    </source>
</evidence>
<dbReference type="EC" id="4.2.2.n1" evidence="7"/>
<accession>A0A846ZN31</accession>
<comment type="function">
    <text evidence="7">Murein-degrading enzyme that degrades murein glycan strands and insoluble, high-molecular weight murein sacculi, with the concomitant formation of a 1,6-anhydromuramoyl product. Lytic transglycosylases (LTs) play an integral role in the metabolism of the peptidoglycan (PG) sacculus. Their lytic action creates space within the PG sacculus to allow for its expansion as well as for the insertion of various structures such as secretion systems and flagella.</text>
</comment>
<dbReference type="SMART" id="SM00062">
    <property type="entry name" value="PBPb"/>
    <property type="match status" value="1"/>
</dbReference>
<dbReference type="GO" id="GO:0071555">
    <property type="term" value="P:cell wall organization"/>
    <property type="evidence" value="ECO:0007669"/>
    <property type="project" value="UniProtKB-KW"/>
</dbReference>
<dbReference type="Proteomes" id="UP000541636">
    <property type="component" value="Unassembled WGS sequence"/>
</dbReference>
<dbReference type="PANTHER" id="PTHR35936">
    <property type="entry name" value="MEMBRANE-BOUND LYTIC MUREIN TRANSGLYCOSYLASE F"/>
    <property type="match status" value="1"/>
</dbReference>
<evidence type="ECO:0000256" key="4">
    <source>
        <dbReference type="ARBA" id="ARBA00023237"/>
    </source>
</evidence>
<comment type="subcellular location">
    <subcellularLocation>
        <location evidence="7">Cell outer membrane</location>
        <topology evidence="7">Peripheral membrane protein</topology>
    </subcellularLocation>
    <text evidence="7">Attached to the inner leaflet of the outer membrane.</text>
</comment>
<dbReference type="EMBL" id="JAAZQD010000003">
    <property type="protein sequence ID" value="NKZ39107.1"/>
    <property type="molecule type" value="Genomic_DNA"/>
</dbReference>
<dbReference type="InterPro" id="IPR023703">
    <property type="entry name" value="MltF"/>
</dbReference>
<comment type="similarity">
    <text evidence="7">In the N-terminal section; belongs to the bacterial solute-binding protein 3 family.</text>
</comment>
<dbReference type="GO" id="GO:0009279">
    <property type="term" value="C:cell outer membrane"/>
    <property type="evidence" value="ECO:0007669"/>
    <property type="project" value="UniProtKB-SubCell"/>
</dbReference>
<dbReference type="RefSeq" id="WP_168609209.1">
    <property type="nucleotide sequence ID" value="NZ_JAAZQD010000003.1"/>
</dbReference>
<evidence type="ECO:0000256" key="5">
    <source>
        <dbReference type="ARBA" id="ARBA00023239"/>
    </source>
</evidence>
<evidence type="ECO:0000256" key="7">
    <source>
        <dbReference type="HAMAP-Rule" id="MF_02016"/>
    </source>
</evidence>
<protein>
    <recommendedName>
        <fullName evidence="7">Membrane-bound lytic murein transglycosylase F</fullName>
        <ecNumber evidence="7">4.2.2.n1</ecNumber>
    </recommendedName>
    <alternativeName>
        <fullName evidence="7">Murein lyase F</fullName>
    </alternativeName>
</protein>
<keyword evidence="5 7" id="KW-0456">Lyase</keyword>
<dbReference type="InterPro" id="IPR023346">
    <property type="entry name" value="Lysozyme-like_dom_sf"/>
</dbReference>
<feature type="domain" description="Solute-binding protein family 3/N-terminal" evidence="8">
    <location>
        <begin position="42"/>
        <end position="266"/>
    </location>
</feature>
<dbReference type="CDD" id="cd01009">
    <property type="entry name" value="PBP2_YfhD_N"/>
    <property type="match status" value="1"/>
</dbReference>
<evidence type="ECO:0000313" key="10">
    <source>
        <dbReference type="Proteomes" id="UP000541636"/>
    </source>
</evidence>
<dbReference type="PANTHER" id="PTHR35936:SF32">
    <property type="entry name" value="MEMBRANE-BOUND LYTIC MUREIN TRANSGLYCOSYLASE F"/>
    <property type="match status" value="1"/>
</dbReference>
<keyword evidence="10" id="KW-1185">Reference proteome</keyword>
<evidence type="ECO:0000256" key="1">
    <source>
        <dbReference type="ARBA" id="ARBA00010333"/>
    </source>
</evidence>
<dbReference type="Pfam" id="PF00497">
    <property type="entry name" value="SBP_bac_3"/>
    <property type="match status" value="1"/>
</dbReference>